<keyword evidence="6 7" id="KW-0349">Heme</keyword>
<comment type="similarity">
    <text evidence="7">Belongs to the cytochrome P450 family.</text>
</comment>
<evidence type="ECO:0000256" key="1">
    <source>
        <dbReference type="ARBA" id="ARBA00004167"/>
    </source>
</evidence>
<keyword evidence="6 7" id="KW-0408">Iron</keyword>
<dbReference type="PANTHER" id="PTHR24298:SF366">
    <property type="entry name" value="OS06G0328900 PROTEIN"/>
    <property type="match status" value="1"/>
</dbReference>
<dbReference type="AlphaFoldDB" id="A0ABC9CWQ6"/>
<organism evidence="9 10">
    <name type="scientific">Urochloa decumbens</name>
    <dbReference type="NCBI Taxonomy" id="240449"/>
    <lineage>
        <taxon>Eukaryota</taxon>
        <taxon>Viridiplantae</taxon>
        <taxon>Streptophyta</taxon>
        <taxon>Embryophyta</taxon>
        <taxon>Tracheophyta</taxon>
        <taxon>Spermatophyta</taxon>
        <taxon>Magnoliopsida</taxon>
        <taxon>Liliopsida</taxon>
        <taxon>Poales</taxon>
        <taxon>Poaceae</taxon>
        <taxon>PACMAD clade</taxon>
        <taxon>Panicoideae</taxon>
        <taxon>Panicodae</taxon>
        <taxon>Paniceae</taxon>
        <taxon>Melinidinae</taxon>
        <taxon>Urochloa</taxon>
    </lineage>
</organism>
<accession>A0ABC9CWQ6</accession>
<evidence type="ECO:0000313" key="9">
    <source>
        <dbReference type="EMBL" id="CAL5027289.1"/>
    </source>
</evidence>
<dbReference type="GO" id="GO:0016020">
    <property type="term" value="C:membrane"/>
    <property type="evidence" value="ECO:0007669"/>
    <property type="project" value="UniProtKB-SubCell"/>
</dbReference>
<dbReference type="InterPro" id="IPR051103">
    <property type="entry name" value="Plant_metabolite_P450s"/>
</dbReference>
<dbReference type="SUPFAM" id="SSF48264">
    <property type="entry name" value="Cytochrome P450"/>
    <property type="match status" value="1"/>
</dbReference>
<keyword evidence="10" id="KW-1185">Reference proteome</keyword>
<dbReference type="GO" id="GO:0004497">
    <property type="term" value="F:monooxygenase activity"/>
    <property type="evidence" value="ECO:0007669"/>
    <property type="project" value="UniProtKB-KW"/>
</dbReference>
<feature type="signal peptide" evidence="8">
    <location>
        <begin position="1"/>
        <end position="32"/>
    </location>
</feature>
<keyword evidence="3 6" id="KW-0479">Metal-binding</keyword>
<sequence>MLYHLAMDHPASGCVALCLVLLTAALLFAGKACCSTAAGVLRELATPVVAALVASSRRGSGGGGQGGATRRRRGLSVQVADRAVARRALVEHGAAFLDRPSGAVPSTILTRNRHCNILSAPYGPYWRAARRNAAAGALHPSSLRLLGGARARVLGGLVRALGSGAPAGESLHFAVYSVLAVMCFGEGVVAELGEARLRAMQRFQREILLALPSFGVFVRYPRIGRFLCPSRWRQLLALRRRQEESFLPLVAEVMRRKRKAGDDSTFTSYVESLLELRVHEEGGRKVTDGELVSLISEFLGAGTESTAAALEWTMANLVKNPEVQRKLRHEVGTAVAGGERVVEEVDLARMPYLKAVVLESLRRHPPVPFVLRHADGEDAAAVLGVPRLPDGGATVNFLVGKIGRDPAAWSDPMSFEPERFMPGGEGEGADLTCTRELRMMPFGAGRRVCPGLAPAMLHLEYFVANLVRQFEWWEADGDEAVDLAEFRGFFFTIMNRPLRARLVPRTAM</sequence>
<evidence type="ECO:0000256" key="6">
    <source>
        <dbReference type="PIRSR" id="PIRSR602401-1"/>
    </source>
</evidence>
<dbReference type="Gene3D" id="1.10.630.10">
    <property type="entry name" value="Cytochrome P450"/>
    <property type="match status" value="1"/>
</dbReference>
<comment type="cofactor">
    <cofactor evidence="6">
        <name>heme</name>
        <dbReference type="ChEBI" id="CHEBI:30413"/>
    </cofactor>
</comment>
<feature type="binding site" description="axial binding residue" evidence="6">
    <location>
        <position position="449"/>
    </location>
    <ligand>
        <name>heme</name>
        <dbReference type="ChEBI" id="CHEBI:30413"/>
    </ligand>
    <ligandPart>
        <name>Fe</name>
        <dbReference type="ChEBI" id="CHEBI:18248"/>
    </ligandPart>
</feature>
<evidence type="ECO:0000256" key="4">
    <source>
        <dbReference type="ARBA" id="ARBA00022989"/>
    </source>
</evidence>
<proteinExistence type="inferred from homology"/>
<reference evidence="9" key="1">
    <citation type="submission" date="2024-10" db="EMBL/GenBank/DDBJ databases">
        <authorList>
            <person name="Ryan C."/>
        </authorList>
    </citation>
    <scope>NUCLEOTIDE SEQUENCE [LARGE SCALE GENOMIC DNA]</scope>
</reference>
<dbReference type="PANTHER" id="PTHR24298">
    <property type="entry name" value="FLAVONOID 3'-MONOOXYGENASE-RELATED"/>
    <property type="match status" value="1"/>
</dbReference>
<name>A0ABC9CWQ6_9POAL</name>
<dbReference type="InterPro" id="IPR036396">
    <property type="entry name" value="Cyt_P450_sf"/>
</dbReference>
<dbReference type="Pfam" id="PF00067">
    <property type="entry name" value="p450"/>
    <property type="match status" value="1"/>
</dbReference>
<evidence type="ECO:0008006" key="11">
    <source>
        <dbReference type="Google" id="ProtNLM"/>
    </source>
</evidence>
<dbReference type="EMBL" id="OZ075140">
    <property type="protein sequence ID" value="CAL5027289.1"/>
    <property type="molecule type" value="Genomic_DNA"/>
</dbReference>
<dbReference type="PRINTS" id="PR00385">
    <property type="entry name" value="P450"/>
</dbReference>
<dbReference type="InterPro" id="IPR002401">
    <property type="entry name" value="Cyt_P450_E_grp-I"/>
</dbReference>
<evidence type="ECO:0000256" key="3">
    <source>
        <dbReference type="ARBA" id="ARBA00022723"/>
    </source>
</evidence>
<comment type="subcellular location">
    <subcellularLocation>
        <location evidence="1">Membrane</location>
        <topology evidence="1">Single-pass membrane protein</topology>
    </subcellularLocation>
</comment>
<keyword evidence="5" id="KW-0472">Membrane</keyword>
<evidence type="ECO:0000313" key="10">
    <source>
        <dbReference type="Proteomes" id="UP001497457"/>
    </source>
</evidence>
<keyword evidence="4" id="KW-1133">Transmembrane helix</keyword>
<dbReference type="InterPro" id="IPR001128">
    <property type="entry name" value="Cyt_P450"/>
</dbReference>
<keyword evidence="7" id="KW-0560">Oxidoreductase</keyword>
<keyword evidence="7" id="KW-0503">Monooxygenase</keyword>
<dbReference type="GO" id="GO:0046872">
    <property type="term" value="F:metal ion binding"/>
    <property type="evidence" value="ECO:0007669"/>
    <property type="project" value="UniProtKB-KW"/>
</dbReference>
<evidence type="ECO:0000256" key="8">
    <source>
        <dbReference type="SAM" id="SignalP"/>
    </source>
</evidence>
<evidence type="ECO:0000256" key="2">
    <source>
        <dbReference type="ARBA" id="ARBA00022692"/>
    </source>
</evidence>
<evidence type="ECO:0000256" key="7">
    <source>
        <dbReference type="RuleBase" id="RU000461"/>
    </source>
</evidence>
<dbReference type="PRINTS" id="PR00463">
    <property type="entry name" value="EP450I"/>
</dbReference>
<keyword evidence="8" id="KW-0732">Signal</keyword>
<feature type="chain" id="PRO_5044764073" description="Cytochrome P450" evidence="8">
    <location>
        <begin position="33"/>
        <end position="508"/>
    </location>
</feature>
<dbReference type="InterPro" id="IPR017972">
    <property type="entry name" value="Cyt_P450_CS"/>
</dbReference>
<gene>
    <name evidence="9" type="ORF">URODEC1_LOCUS79291</name>
</gene>
<dbReference type="Proteomes" id="UP001497457">
    <property type="component" value="Chromosome 30rd"/>
</dbReference>
<dbReference type="PROSITE" id="PS00086">
    <property type="entry name" value="CYTOCHROME_P450"/>
    <property type="match status" value="1"/>
</dbReference>
<dbReference type="CDD" id="cd11075">
    <property type="entry name" value="CYP77_89"/>
    <property type="match status" value="1"/>
</dbReference>
<keyword evidence="2" id="KW-0812">Transmembrane</keyword>
<evidence type="ECO:0000256" key="5">
    <source>
        <dbReference type="ARBA" id="ARBA00023136"/>
    </source>
</evidence>
<protein>
    <recommendedName>
        <fullName evidence="11">Cytochrome P450</fullName>
    </recommendedName>
</protein>